<dbReference type="RefSeq" id="WP_148137605.1">
    <property type="nucleotide sequence ID" value="NZ_CP017634.1"/>
</dbReference>
<dbReference type="AlphaFoldDB" id="A0A3G1L0M7"/>
<organism evidence="1 2">
    <name type="scientific">Formimonas warabiya</name>
    <dbReference type="NCBI Taxonomy" id="1761012"/>
    <lineage>
        <taxon>Bacteria</taxon>
        <taxon>Bacillati</taxon>
        <taxon>Bacillota</taxon>
        <taxon>Clostridia</taxon>
        <taxon>Eubacteriales</taxon>
        <taxon>Peptococcaceae</taxon>
        <taxon>Candidatus Formimonas</taxon>
    </lineage>
</organism>
<name>A0A3G1L0M7_FORW1</name>
<dbReference type="KEGG" id="fwa:DCMF_28635"/>
<dbReference type="Pfam" id="PF18982">
    <property type="entry name" value="JetA"/>
    <property type="match status" value="1"/>
</dbReference>
<dbReference type="EMBL" id="CP017634">
    <property type="protein sequence ID" value="ATW28194.1"/>
    <property type="molecule type" value="Genomic_DNA"/>
</dbReference>
<proteinExistence type="predicted"/>
<dbReference type="InterPro" id="IPR043773">
    <property type="entry name" value="JetA"/>
</dbReference>
<dbReference type="OrthoDB" id="9807828at2"/>
<keyword evidence="2" id="KW-1185">Reference proteome</keyword>
<sequence>MRLFDVVPEELFSILASPNRLIYADALSVLYDAFRENLKIQKNTFFTMIRSRLEDELARSEFSEDGISEEEAQDLSGRARFLIRKLKERGWIELERGDDFEEYIILPDYSIKILELFSELTSENRSSGFSFVYDTYSTLRMAHEDPDGGAYEKMMALNGAYDKTLALIKMLKTVYHNINRYFQQQIDMRDVNQVLAMHFDDFLQHVVEAYIRPLKIKDSIPKYKVPIQQVLDSWLEDNDLLNAMANAALQEKRFDSLEKCRADIVSKLFFVKESYEDFENEYLNEIDIKVRRYTRATTQKIESLSNNDQTVRGNLVYLLNALSDTSKASELTDRIQPVFQIFAQSWMGEGSLYSQRRPGKREKCDPVLISEESVDLSRKALDEFGAAINSPYNKKNIRAYMEKLLGNADIAYTKDMPIENDMDYILSGLAVIAASDRDSFYRIEPVSGVVASNKYELPSVRFIRKKVR</sequence>
<reference evidence="1 2" key="1">
    <citation type="submission" date="2016-10" db="EMBL/GenBank/DDBJ databases">
        <title>Complete Genome Sequence of Peptococcaceae strain DCMF.</title>
        <authorList>
            <person name="Edwards R.J."/>
            <person name="Holland S.I."/>
            <person name="Deshpande N.P."/>
            <person name="Wong Y.K."/>
            <person name="Ertan H."/>
            <person name="Manefield M."/>
            <person name="Russell T.L."/>
            <person name="Lee M.J."/>
        </authorList>
    </citation>
    <scope>NUCLEOTIDE SEQUENCE [LARGE SCALE GENOMIC DNA]</scope>
    <source>
        <strain evidence="1 2">DCMF</strain>
    </source>
</reference>
<evidence type="ECO:0000313" key="2">
    <source>
        <dbReference type="Proteomes" id="UP000323521"/>
    </source>
</evidence>
<evidence type="ECO:0000313" key="1">
    <source>
        <dbReference type="EMBL" id="ATW28194.1"/>
    </source>
</evidence>
<gene>
    <name evidence="1" type="ORF">DCMF_28635</name>
</gene>
<dbReference type="Proteomes" id="UP000323521">
    <property type="component" value="Chromosome"/>
</dbReference>
<accession>A0A3G1L0M7</accession>
<protein>
    <submittedName>
        <fullName evidence="1">Uncharacterized protein</fullName>
    </submittedName>
</protein>